<dbReference type="Proteomes" id="UP000236311">
    <property type="component" value="Unassembled WGS sequence"/>
</dbReference>
<dbReference type="PROSITE" id="PS51186">
    <property type="entry name" value="GNAT"/>
    <property type="match status" value="1"/>
</dbReference>
<dbReference type="SUPFAM" id="SSF55729">
    <property type="entry name" value="Acyl-CoA N-acyltransferases (Nat)"/>
    <property type="match status" value="1"/>
</dbReference>
<dbReference type="EMBL" id="OFSM01000009">
    <property type="protein sequence ID" value="SOY29321.1"/>
    <property type="molecule type" value="Genomic_DNA"/>
</dbReference>
<keyword evidence="3" id="KW-1185">Reference proteome</keyword>
<dbReference type="CDD" id="cd04301">
    <property type="entry name" value="NAT_SF"/>
    <property type="match status" value="1"/>
</dbReference>
<dbReference type="PANTHER" id="PTHR43617">
    <property type="entry name" value="L-AMINO ACID N-ACETYLTRANSFERASE"/>
    <property type="match status" value="1"/>
</dbReference>
<sequence>MKIRRAAGDELLELWGYENIHTASANAKFFCDNITRGNTEFWTLDYDGELIGELYAFYDLEDKDFADGKKTAYLCAFRVRTDFRGQGLGTKLICHVIEHIKDLGYQRISIGVDTTDMANIRLYERLGFTIKVKECTEDPCDRDENMQPRSCPCFWLLYKEV</sequence>
<evidence type="ECO:0000259" key="1">
    <source>
        <dbReference type="PROSITE" id="PS51186"/>
    </source>
</evidence>
<evidence type="ECO:0000313" key="3">
    <source>
        <dbReference type="Proteomes" id="UP000236311"/>
    </source>
</evidence>
<accession>A0A2K4ZFT1</accession>
<dbReference type="InterPro" id="IPR016181">
    <property type="entry name" value="Acyl_CoA_acyltransferase"/>
</dbReference>
<name>A0A2K4ZFT1_9FIRM</name>
<dbReference type="InterPro" id="IPR000182">
    <property type="entry name" value="GNAT_dom"/>
</dbReference>
<dbReference type="AlphaFoldDB" id="A0A2K4ZFT1"/>
<organism evidence="2 3">
    <name type="scientific">Acetatifactor muris</name>
    <dbReference type="NCBI Taxonomy" id="879566"/>
    <lineage>
        <taxon>Bacteria</taxon>
        <taxon>Bacillati</taxon>
        <taxon>Bacillota</taxon>
        <taxon>Clostridia</taxon>
        <taxon>Lachnospirales</taxon>
        <taxon>Lachnospiraceae</taxon>
        <taxon>Acetatifactor</taxon>
    </lineage>
</organism>
<gene>
    <name evidence="2" type="primary">bltD</name>
    <name evidence="2" type="ORF">AMURIS_02036</name>
</gene>
<keyword evidence="2" id="KW-0808">Transferase</keyword>
<protein>
    <submittedName>
        <fullName evidence="2">Spermine/spermidine acetyltransferase</fullName>
        <ecNumber evidence="2">2.3.1.57</ecNumber>
    </submittedName>
</protein>
<reference evidence="2 3" key="1">
    <citation type="submission" date="2018-01" db="EMBL/GenBank/DDBJ databases">
        <authorList>
            <person name="Gaut B.S."/>
            <person name="Morton B.R."/>
            <person name="Clegg M.T."/>
            <person name="Duvall M.R."/>
        </authorList>
    </citation>
    <scope>NUCLEOTIDE SEQUENCE [LARGE SCALE GENOMIC DNA]</scope>
    <source>
        <strain evidence="2">GP69</strain>
    </source>
</reference>
<proteinExistence type="predicted"/>
<evidence type="ECO:0000313" key="2">
    <source>
        <dbReference type="EMBL" id="SOY29321.1"/>
    </source>
</evidence>
<feature type="domain" description="N-acetyltransferase" evidence="1">
    <location>
        <begin position="1"/>
        <end position="147"/>
    </location>
</feature>
<dbReference type="InterPro" id="IPR050276">
    <property type="entry name" value="MshD_Acetyltransferase"/>
</dbReference>
<dbReference type="EC" id="2.3.1.57" evidence="2"/>
<keyword evidence="2" id="KW-0012">Acyltransferase</keyword>
<dbReference type="Pfam" id="PF00583">
    <property type="entry name" value="Acetyltransf_1"/>
    <property type="match status" value="1"/>
</dbReference>
<dbReference type="GO" id="GO:0004145">
    <property type="term" value="F:diamine N-acetyltransferase activity"/>
    <property type="evidence" value="ECO:0007669"/>
    <property type="project" value="UniProtKB-EC"/>
</dbReference>
<dbReference type="RefSeq" id="WP_276948762.1">
    <property type="nucleotide sequence ID" value="NZ_CANRXC010000008.1"/>
</dbReference>
<dbReference type="Gene3D" id="3.40.630.30">
    <property type="match status" value="1"/>
</dbReference>